<feature type="domain" description="NnrU" evidence="6">
    <location>
        <begin position="3"/>
        <end position="178"/>
    </location>
</feature>
<dbReference type="STRING" id="657014.SAMN04488092_10475"/>
<evidence type="ECO:0000256" key="4">
    <source>
        <dbReference type="ARBA" id="ARBA00023136"/>
    </source>
</evidence>
<keyword evidence="3 5" id="KW-1133">Transmembrane helix</keyword>
<feature type="transmembrane region" description="Helical" evidence="5">
    <location>
        <begin position="156"/>
        <end position="177"/>
    </location>
</feature>
<name>A0A1H9DC20_9RHOB</name>
<dbReference type="InterPro" id="IPR009915">
    <property type="entry name" value="NnrU_dom"/>
</dbReference>
<feature type="transmembrane region" description="Helical" evidence="5">
    <location>
        <begin position="65"/>
        <end position="82"/>
    </location>
</feature>
<sequence length="181" mass="19511">MILLVLGVALWSAAHLFKRLAPEARAKMGDKGKGPIALLLFVAIVLMVIGYRGADGAFFWGRTPALTGINNLLMLLSVYLFAASGMKTGIARRMRHPMLIGVKVWALAHLLVNGDVPSFVLFGGLMAWAVVEVILINRAEPVWVKPEPVPVKKEVMAAVGTLVVFGAIAGIHIWLGYNPFG</sequence>
<protein>
    <submittedName>
        <fullName evidence="7">NnrU protein</fullName>
    </submittedName>
</protein>
<dbReference type="Proteomes" id="UP000198634">
    <property type="component" value="Unassembled WGS sequence"/>
</dbReference>
<evidence type="ECO:0000256" key="2">
    <source>
        <dbReference type="ARBA" id="ARBA00022692"/>
    </source>
</evidence>
<reference evidence="7 8" key="1">
    <citation type="submission" date="2016-10" db="EMBL/GenBank/DDBJ databases">
        <authorList>
            <person name="de Groot N.N."/>
        </authorList>
    </citation>
    <scope>NUCLEOTIDE SEQUENCE [LARGE SCALE GENOMIC DNA]</scope>
    <source>
        <strain evidence="7 8">DSM 22007</strain>
    </source>
</reference>
<dbReference type="OrthoDB" id="5293641at2"/>
<feature type="transmembrane region" description="Helical" evidence="5">
    <location>
        <begin position="36"/>
        <end position="53"/>
    </location>
</feature>
<keyword evidence="2 5" id="KW-0812">Transmembrane</keyword>
<keyword evidence="8" id="KW-1185">Reference proteome</keyword>
<evidence type="ECO:0000313" key="8">
    <source>
        <dbReference type="Proteomes" id="UP000198634"/>
    </source>
</evidence>
<dbReference type="Pfam" id="PF07298">
    <property type="entry name" value="NnrU"/>
    <property type="match status" value="1"/>
</dbReference>
<evidence type="ECO:0000313" key="7">
    <source>
        <dbReference type="EMBL" id="SEQ10393.1"/>
    </source>
</evidence>
<dbReference type="RefSeq" id="WP_090269176.1">
    <property type="nucleotide sequence ID" value="NZ_FOEP01000004.1"/>
</dbReference>
<dbReference type="EMBL" id="FOEP01000004">
    <property type="protein sequence ID" value="SEQ10393.1"/>
    <property type="molecule type" value="Genomic_DNA"/>
</dbReference>
<dbReference type="GO" id="GO:0016020">
    <property type="term" value="C:membrane"/>
    <property type="evidence" value="ECO:0007669"/>
    <property type="project" value="UniProtKB-SubCell"/>
</dbReference>
<evidence type="ECO:0000256" key="3">
    <source>
        <dbReference type="ARBA" id="ARBA00022989"/>
    </source>
</evidence>
<comment type="subcellular location">
    <subcellularLocation>
        <location evidence="1">Membrane</location>
        <topology evidence="1">Multi-pass membrane protein</topology>
    </subcellularLocation>
</comment>
<accession>A0A1H9DC20</accession>
<evidence type="ECO:0000256" key="5">
    <source>
        <dbReference type="SAM" id="Phobius"/>
    </source>
</evidence>
<evidence type="ECO:0000259" key="6">
    <source>
        <dbReference type="Pfam" id="PF07298"/>
    </source>
</evidence>
<proteinExistence type="predicted"/>
<organism evidence="7 8">
    <name type="scientific">Thalassovita taeanensis</name>
    <dbReference type="NCBI Taxonomy" id="657014"/>
    <lineage>
        <taxon>Bacteria</taxon>
        <taxon>Pseudomonadati</taxon>
        <taxon>Pseudomonadota</taxon>
        <taxon>Alphaproteobacteria</taxon>
        <taxon>Rhodobacterales</taxon>
        <taxon>Roseobacteraceae</taxon>
        <taxon>Thalassovita</taxon>
    </lineage>
</organism>
<evidence type="ECO:0000256" key="1">
    <source>
        <dbReference type="ARBA" id="ARBA00004141"/>
    </source>
</evidence>
<gene>
    <name evidence="7" type="ORF">SAMN04488092_10475</name>
</gene>
<dbReference type="AlphaFoldDB" id="A0A1H9DC20"/>
<keyword evidence="4 5" id="KW-0472">Membrane</keyword>